<dbReference type="Gene3D" id="1.20.1440.260">
    <property type="match status" value="1"/>
</dbReference>
<evidence type="ECO:0000259" key="3">
    <source>
        <dbReference type="PROSITE" id="PS51083"/>
    </source>
</evidence>
<dbReference type="CDD" id="cd23024">
    <property type="entry name" value="zf-HIT_ZNHIT2-3"/>
    <property type="match status" value="1"/>
</dbReference>
<evidence type="ECO:0000256" key="2">
    <source>
        <dbReference type="SAM" id="MobiDB-lite"/>
    </source>
</evidence>
<feature type="domain" description="HIT-type" evidence="3">
    <location>
        <begin position="8"/>
        <end position="46"/>
    </location>
</feature>
<keyword evidence="1" id="KW-0862">Zinc</keyword>
<evidence type="ECO:0000256" key="1">
    <source>
        <dbReference type="PROSITE-ProRule" id="PRU00453"/>
    </source>
</evidence>
<dbReference type="EMBL" id="HE978315">
    <property type="protein sequence ID" value="CCK68478.1"/>
    <property type="molecule type" value="Genomic_DNA"/>
</dbReference>
<feature type="region of interest" description="Disordered" evidence="2">
    <location>
        <begin position="41"/>
        <end position="68"/>
    </location>
</feature>
<keyword evidence="5" id="KW-1185">Reference proteome</keyword>
<reference evidence="4 5" key="1">
    <citation type="journal article" date="2011" name="Proc. Natl. Acad. Sci. U.S.A.">
        <title>Evolutionary erosion of yeast sex chromosomes by mating-type switching accidents.</title>
        <authorList>
            <person name="Gordon J.L."/>
            <person name="Armisen D."/>
            <person name="Proux-Wera E."/>
            <person name="Oheigeartaigh S.S."/>
            <person name="Byrne K.P."/>
            <person name="Wolfe K.H."/>
        </authorList>
    </citation>
    <scope>NUCLEOTIDE SEQUENCE [LARGE SCALE GENOMIC DNA]</scope>
    <source>
        <strain evidence="5">ATCC MYA-139 / BCRC 22969 / CBS 8797 / CCRC 22969 / KCTC 17520 / NBRC 10181 / NCYC 3082</strain>
    </source>
</reference>
<feature type="compositionally biased region" description="Polar residues" evidence="2">
    <location>
        <begin position="56"/>
        <end position="65"/>
    </location>
</feature>
<dbReference type="InterPro" id="IPR040722">
    <property type="entry name" value="Hit1_C"/>
</dbReference>
<dbReference type="Proteomes" id="UP000006310">
    <property type="component" value="Chromosome 2"/>
</dbReference>
<dbReference type="OrthoDB" id="18412at2759"/>
<dbReference type="HOGENOM" id="CLU_1619339_0_0_1"/>
<dbReference type="STRING" id="1071383.J7RG31"/>
<accession>J7RG31</accession>
<evidence type="ECO:0000313" key="4">
    <source>
        <dbReference type="EMBL" id="CCK68478.1"/>
    </source>
</evidence>
<dbReference type="GO" id="GO:0000463">
    <property type="term" value="P:maturation of LSU-rRNA from tricistronic rRNA transcript (SSU-rRNA, 5.8S rRNA, LSU-rRNA)"/>
    <property type="evidence" value="ECO:0007669"/>
    <property type="project" value="EnsemblFungi"/>
</dbReference>
<dbReference type="Gene3D" id="3.30.60.190">
    <property type="match status" value="1"/>
</dbReference>
<name>J7RG31_HUIN7</name>
<dbReference type="GO" id="GO:0008270">
    <property type="term" value="F:zinc ion binding"/>
    <property type="evidence" value="ECO:0007669"/>
    <property type="project" value="UniProtKB-UniRule"/>
</dbReference>
<sequence>MNSKNGTCEICLEGDAKYRCPKCRIRYCSLRCFKNEEKHSHKDEETKTLDGPVIKEQSTATTEDTLANGRTLKDPMFNELYEKTPELRGLLQYNTVKFHLAKVHKILTSSGNGDLTSEGRKQLAIDYLNTLRYGGVHFNEAVEEFCQICSDKLD</sequence>
<evidence type="ECO:0000313" key="5">
    <source>
        <dbReference type="Proteomes" id="UP000006310"/>
    </source>
</evidence>
<proteinExistence type="predicted"/>
<gene>
    <name evidence="4" type="primary">KNAG0B00290</name>
    <name evidence="4" type="ordered locus">KNAG_0B00290</name>
</gene>
<dbReference type="KEGG" id="kng:KNAG_0B00290"/>
<dbReference type="GO" id="GO:0000492">
    <property type="term" value="P:box C/D snoRNP assembly"/>
    <property type="evidence" value="ECO:0007669"/>
    <property type="project" value="EnsemblFungi"/>
</dbReference>
<dbReference type="eggNOG" id="ENOG502S27I">
    <property type="taxonomic scope" value="Eukaryota"/>
</dbReference>
<dbReference type="OMA" id="QYNTVKF"/>
<keyword evidence="1" id="KW-0479">Metal-binding</keyword>
<keyword evidence="1" id="KW-0863">Zinc-finger</keyword>
<organism evidence="4 5">
    <name type="scientific">Huiozyma naganishii (strain ATCC MYA-139 / BCRC 22969 / CBS 8797 / KCTC 17520 / NBRC 10181 / NCYC 3082 / Yp74L-3)</name>
    <name type="common">Yeast</name>
    <name type="synonym">Kazachstania naganishii</name>
    <dbReference type="NCBI Taxonomy" id="1071383"/>
    <lineage>
        <taxon>Eukaryota</taxon>
        <taxon>Fungi</taxon>
        <taxon>Dikarya</taxon>
        <taxon>Ascomycota</taxon>
        <taxon>Saccharomycotina</taxon>
        <taxon>Saccharomycetes</taxon>
        <taxon>Saccharomycetales</taxon>
        <taxon>Saccharomycetaceae</taxon>
        <taxon>Huiozyma</taxon>
    </lineage>
</organism>
<dbReference type="RefSeq" id="XP_022462724.1">
    <property type="nucleotide sequence ID" value="XM_022611301.1"/>
</dbReference>
<dbReference type="Pfam" id="PF04438">
    <property type="entry name" value="zf-HIT"/>
    <property type="match status" value="1"/>
</dbReference>
<dbReference type="Pfam" id="PF18268">
    <property type="entry name" value="Hit1_C"/>
    <property type="match status" value="1"/>
</dbReference>
<dbReference type="InterPro" id="IPR007529">
    <property type="entry name" value="Znf_HIT"/>
</dbReference>
<protein>
    <recommendedName>
        <fullName evidence="3">HIT-type domain-containing protein</fullName>
    </recommendedName>
</protein>
<dbReference type="PROSITE" id="PS51083">
    <property type="entry name" value="ZF_HIT"/>
    <property type="match status" value="1"/>
</dbReference>
<dbReference type="GeneID" id="34524128"/>
<dbReference type="SUPFAM" id="SSF144232">
    <property type="entry name" value="HIT/MYND zinc finger-like"/>
    <property type="match status" value="1"/>
</dbReference>
<dbReference type="AlphaFoldDB" id="J7RG31"/>
<reference evidence="5" key="2">
    <citation type="submission" date="2012-08" db="EMBL/GenBank/DDBJ databases">
        <title>Genome sequence of Kazachstania naganishii.</title>
        <authorList>
            <person name="Gordon J.L."/>
            <person name="Armisen D."/>
            <person name="Proux-Wera E."/>
            <person name="OhEigeartaigh S.S."/>
            <person name="Byrne K.P."/>
            <person name="Wolfe K.H."/>
        </authorList>
    </citation>
    <scope>NUCLEOTIDE SEQUENCE [LARGE SCALE GENOMIC DNA]</scope>
    <source>
        <strain evidence="5">ATCC MYA-139 / BCRC 22969 / CBS 8797 / CCRC 22969 / KCTC 17520 / NBRC 10181 / NCYC 3082</strain>
    </source>
</reference>